<comment type="caution">
    <text evidence="1">The sequence shown here is derived from an EMBL/GenBank/DDBJ whole genome shotgun (WGS) entry which is preliminary data.</text>
</comment>
<dbReference type="EMBL" id="SMKY01000001">
    <property type="protein sequence ID" value="TDD92946.1"/>
    <property type="molecule type" value="Genomic_DNA"/>
</dbReference>
<accession>A0A4R5C3H8</accession>
<proteinExistence type="predicted"/>
<dbReference type="RefSeq" id="WP_132192484.1">
    <property type="nucleotide sequence ID" value="NZ_SMKY01000001.1"/>
</dbReference>
<reference evidence="1 2" key="1">
    <citation type="submission" date="2019-03" db="EMBL/GenBank/DDBJ databases">
        <title>Draft genome sequences of novel Actinobacteria.</title>
        <authorList>
            <person name="Sahin N."/>
            <person name="Ay H."/>
            <person name="Saygin H."/>
        </authorList>
    </citation>
    <scope>NUCLEOTIDE SEQUENCE [LARGE SCALE GENOMIC DNA]</scope>
    <source>
        <strain evidence="1 2">DSM 45941</strain>
    </source>
</reference>
<evidence type="ECO:0000313" key="1">
    <source>
        <dbReference type="EMBL" id="TDD92946.1"/>
    </source>
</evidence>
<gene>
    <name evidence="1" type="ORF">E1293_00285</name>
</gene>
<sequence>MGVALPGLKAVVRDRLRRLNNKPGGGTSRVAADLLPQFHETLHQVDLEEPWISQRLVARSAKTVERAYRARMQVIPVDPCTLAETTPAASPDGHVDLLLDSAVRQGVITADEAEIIIMTRLEGMAPGTLAERLGTNYQAFMKRRRRDEMRLVAALRDGDLRDDFASLMSKTGV</sequence>
<dbReference type="OrthoDB" id="4164470at2"/>
<dbReference type="Proteomes" id="UP000295578">
    <property type="component" value="Unassembled WGS sequence"/>
</dbReference>
<name>A0A4R5C3H8_9ACTN</name>
<organism evidence="1 2">
    <name type="scientific">Actinomadura darangshiensis</name>
    <dbReference type="NCBI Taxonomy" id="705336"/>
    <lineage>
        <taxon>Bacteria</taxon>
        <taxon>Bacillati</taxon>
        <taxon>Actinomycetota</taxon>
        <taxon>Actinomycetes</taxon>
        <taxon>Streptosporangiales</taxon>
        <taxon>Thermomonosporaceae</taxon>
        <taxon>Actinomadura</taxon>
    </lineage>
</organism>
<evidence type="ECO:0000313" key="2">
    <source>
        <dbReference type="Proteomes" id="UP000295578"/>
    </source>
</evidence>
<keyword evidence="2" id="KW-1185">Reference proteome</keyword>
<dbReference type="AlphaFoldDB" id="A0A4R5C3H8"/>
<protein>
    <submittedName>
        <fullName evidence="1">Uncharacterized protein</fullName>
    </submittedName>
</protein>